<sequence>MPAAPRRRTLGHMGLFSRKKKSESSEDELVDNTGVAEESAAAEEAAPESAAAPEDQATGVNISFSAFQGVGANSGPEVLSPEQELAQRKKRAEDLAKAGPDAFTRPKQQPAPSPQAAPTPKPAAVRELPLAPAAPPARLETIKGLRDNAVLRDALAAMPEKPTPAQLLGVARQLMQGHLFLRVAGDVREQVDENGKATLQYGVATAGEKNYMLVYSSGKALSEAVKADGNEKTSAVAQPVPLILAHMIERGFDGLIIDGASGKSRIVLPREVIERAHKQADPRMRVKSALAQPRDAETPKRIAKILAEQPPLWVAVGSSPGDGEGEQKMGIAEARLVDGTRLLQVYSHPLEIVAQGRTERAMPFGADKIAKVLRDHEDVGGILIDPAGPLMTLTREELEPIMALADQAPETPDAE</sequence>
<evidence type="ECO:0000313" key="4">
    <source>
        <dbReference type="Proteomes" id="UP000638043"/>
    </source>
</evidence>
<reference evidence="4" key="1">
    <citation type="journal article" date="2019" name="Int. J. Syst. Evol. Microbiol.">
        <title>The Global Catalogue of Microorganisms (GCM) 10K type strain sequencing project: providing services to taxonomists for standard genome sequencing and annotation.</title>
        <authorList>
            <consortium name="The Broad Institute Genomics Platform"/>
            <consortium name="The Broad Institute Genome Sequencing Center for Infectious Disease"/>
            <person name="Wu L."/>
            <person name="Ma J."/>
        </authorList>
    </citation>
    <scope>NUCLEOTIDE SEQUENCE [LARGE SCALE GENOMIC DNA]</scope>
    <source>
        <strain evidence="4">CGMCC 4.7181</strain>
    </source>
</reference>
<evidence type="ECO:0000259" key="2">
    <source>
        <dbReference type="Pfam" id="PF07179"/>
    </source>
</evidence>
<gene>
    <name evidence="3" type="ORF">GCM10010910_18360</name>
</gene>
<evidence type="ECO:0000313" key="3">
    <source>
        <dbReference type="EMBL" id="GGO64163.1"/>
    </source>
</evidence>
<protein>
    <recommendedName>
        <fullName evidence="2">SseB protein N-terminal domain-containing protein</fullName>
    </recommendedName>
</protein>
<dbReference type="EMBL" id="BMMQ01000005">
    <property type="protein sequence ID" value="GGO64163.1"/>
    <property type="molecule type" value="Genomic_DNA"/>
</dbReference>
<dbReference type="Proteomes" id="UP000638043">
    <property type="component" value="Unassembled WGS sequence"/>
</dbReference>
<feature type="domain" description="SseB protein N-terminal" evidence="2">
    <location>
        <begin position="151"/>
        <end position="273"/>
    </location>
</feature>
<feature type="compositionally biased region" description="Pro residues" evidence="1">
    <location>
        <begin position="109"/>
        <end position="121"/>
    </location>
</feature>
<accession>A0ABQ2N2T2</accession>
<feature type="region of interest" description="Disordered" evidence="1">
    <location>
        <begin position="1"/>
        <end position="122"/>
    </location>
</feature>
<proteinExistence type="predicted"/>
<feature type="domain" description="SseB protein N-terminal" evidence="2">
    <location>
        <begin position="289"/>
        <end position="399"/>
    </location>
</feature>
<evidence type="ECO:0000256" key="1">
    <source>
        <dbReference type="SAM" id="MobiDB-lite"/>
    </source>
</evidence>
<name>A0ABQ2N2T2_9MICO</name>
<keyword evidence="4" id="KW-1185">Reference proteome</keyword>
<comment type="caution">
    <text evidence="3">The sequence shown here is derived from an EMBL/GenBank/DDBJ whole genome shotgun (WGS) entry which is preliminary data.</text>
</comment>
<dbReference type="InterPro" id="IPR009839">
    <property type="entry name" value="SseB_N"/>
</dbReference>
<feature type="compositionally biased region" description="Low complexity" evidence="1">
    <location>
        <begin position="36"/>
        <end position="54"/>
    </location>
</feature>
<organism evidence="3 4">
    <name type="scientific">Microbacterium nanhaiense</name>
    <dbReference type="NCBI Taxonomy" id="1301026"/>
    <lineage>
        <taxon>Bacteria</taxon>
        <taxon>Bacillati</taxon>
        <taxon>Actinomycetota</taxon>
        <taxon>Actinomycetes</taxon>
        <taxon>Micrococcales</taxon>
        <taxon>Microbacteriaceae</taxon>
        <taxon>Microbacterium</taxon>
    </lineage>
</organism>
<feature type="compositionally biased region" description="Basic residues" evidence="1">
    <location>
        <begin position="1"/>
        <end position="10"/>
    </location>
</feature>
<feature type="compositionally biased region" description="Basic and acidic residues" evidence="1">
    <location>
        <begin position="85"/>
        <end position="96"/>
    </location>
</feature>
<dbReference type="Pfam" id="PF07179">
    <property type="entry name" value="SseB"/>
    <property type="match status" value="2"/>
</dbReference>